<comment type="caution">
    <text evidence="1">The sequence shown here is derived from an EMBL/GenBank/DDBJ whole genome shotgun (WGS) entry which is preliminary data.</text>
</comment>
<organism evidence="1 2">
    <name type="scientific">Bradyrhizobium uaiense</name>
    <dbReference type="NCBI Taxonomy" id="2594946"/>
    <lineage>
        <taxon>Bacteria</taxon>
        <taxon>Pseudomonadati</taxon>
        <taxon>Pseudomonadota</taxon>
        <taxon>Alphaproteobacteria</taxon>
        <taxon>Hyphomicrobiales</taxon>
        <taxon>Nitrobacteraceae</taxon>
        <taxon>Bradyrhizobium</taxon>
    </lineage>
</organism>
<proteinExistence type="predicted"/>
<keyword evidence="2" id="KW-1185">Reference proteome</keyword>
<feature type="non-terminal residue" evidence="1">
    <location>
        <position position="1"/>
    </location>
</feature>
<dbReference type="Proteomes" id="UP000468531">
    <property type="component" value="Unassembled WGS sequence"/>
</dbReference>
<name>A0A6P1C0G4_9BRAD</name>
<protein>
    <submittedName>
        <fullName evidence="1">Uncharacterized protein</fullName>
    </submittedName>
</protein>
<evidence type="ECO:0000313" key="2">
    <source>
        <dbReference type="Proteomes" id="UP000468531"/>
    </source>
</evidence>
<sequence>QLNATSQGIQSLRANAEAGINDSVNTANNALQQIARLNVQLHTGIGEHGHLILAVGDGADVHQLRKLRDVAIALIEQRRGR</sequence>
<evidence type="ECO:0000313" key="1">
    <source>
        <dbReference type="EMBL" id="NEV03181.1"/>
    </source>
</evidence>
<reference evidence="1 2" key="1">
    <citation type="journal article" date="2020" name="Arch. Microbiol.">
        <title>Bradyrhizobium uaiense sp. nov., a new highly efficient cowpea symbiont.</title>
        <authorList>
            <person name="Cabral Michel D."/>
            <person name="Azarias Guimaraes A."/>
            <person name="Martins da Costa E."/>
            <person name="Soares de Carvalho T."/>
            <person name="Balsanelli E."/>
            <person name="Willems A."/>
            <person name="Maltempi de Souza E."/>
            <person name="de Souza Moreira F.M."/>
        </authorList>
    </citation>
    <scope>NUCLEOTIDE SEQUENCE [LARGE SCALE GENOMIC DNA]</scope>
    <source>
        <strain evidence="1 2">UFLA 03-164</strain>
    </source>
</reference>
<accession>A0A6P1C0G4</accession>
<feature type="non-terminal residue" evidence="1">
    <location>
        <position position="81"/>
    </location>
</feature>
<gene>
    <name evidence="1" type="ORF">FNJ47_48390</name>
</gene>
<dbReference type="EMBL" id="VKHP01000885">
    <property type="protein sequence ID" value="NEV03181.1"/>
    <property type="molecule type" value="Genomic_DNA"/>
</dbReference>
<dbReference type="AlphaFoldDB" id="A0A6P1C0G4"/>